<accession>A0A6S5U1H8</accession>
<evidence type="ECO:0000313" key="2">
    <source>
        <dbReference type="EMBL" id="BBT41445.1"/>
    </source>
</evidence>
<dbReference type="EMBL" id="AP022227">
    <property type="protein sequence ID" value="BBT41058.1"/>
    <property type="molecule type" value="Genomic_DNA"/>
</dbReference>
<evidence type="ECO:0000313" key="1">
    <source>
        <dbReference type="EMBL" id="BBT41058.1"/>
    </source>
</evidence>
<protein>
    <submittedName>
        <fullName evidence="2">Uncharacterized protein</fullName>
    </submittedName>
</protein>
<dbReference type="EMBL" id="AP022227">
    <property type="protein sequence ID" value="BBT41445.1"/>
    <property type="molecule type" value="Genomic_DNA"/>
</dbReference>
<sequence>MPEEKQPAWPDHFRYVDEISPDGVTIICQRFVVLRESEHFYWITRDRNVSWAAKLVASGEKSPLIKRVSKESYGRRYAYPEKSKALNSYKVRKRRQLGHAQLAIERAKAALEDLKDVDAINDEHLCSGGDYIKELTWDC</sequence>
<proteinExistence type="predicted"/>
<dbReference type="AlphaFoldDB" id="A0A6S5U1H8"/>
<name>A0A6S5U1H8_PSEPU</name>
<reference evidence="2 3" key="1">
    <citation type="submission" date="2019-12" db="EMBL/GenBank/DDBJ databases">
        <title>complete genome sequences of Pseudomonas putida str. WP8-W18-CRE-01 isolated from wastewater treatment plant effluent.</title>
        <authorList>
            <person name="Sekizuka T."/>
            <person name="Itokawa K."/>
            <person name="Yatsu K."/>
            <person name="Inamine Y."/>
            <person name="Kuroda M."/>
        </authorList>
    </citation>
    <scope>NUCLEOTIDE SEQUENCE [LARGE SCALE GENOMIC DNA]</scope>
    <source>
        <strain evidence="2 3">WP8-W18-CRE-01</strain>
    </source>
</reference>
<dbReference type="Proteomes" id="UP000515680">
    <property type="component" value="Chromosome"/>
</dbReference>
<organism evidence="2 3">
    <name type="scientific">Pseudomonas putida</name>
    <name type="common">Arthrobacter siderocapsulatus</name>
    <dbReference type="NCBI Taxonomy" id="303"/>
    <lineage>
        <taxon>Bacteria</taxon>
        <taxon>Pseudomonadati</taxon>
        <taxon>Pseudomonadota</taxon>
        <taxon>Gammaproteobacteria</taxon>
        <taxon>Pseudomonadales</taxon>
        <taxon>Pseudomonadaceae</taxon>
        <taxon>Pseudomonas</taxon>
    </lineage>
</organism>
<evidence type="ECO:0000313" key="3">
    <source>
        <dbReference type="Proteomes" id="UP000515680"/>
    </source>
</evidence>
<dbReference type="RefSeq" id="WP_182815858.1">
    <property type="nucleotide sequence ID" value="NZ_AP022227.1"/>
</dbReference>
<gene>
    <name evidence="1" type="ORF">WP8W18C01_33990</name>
    <name evidence="2" type="ORF">WP8W18C01_37860</name>
</gene>